<dbReference type="Gene3D" id="1.20.1260.10">
    <property type="match status" value="1"/>
</dbReference>
<evidence type="ECO:0000256" key="2">
    <source>
        <dbReference type="SAM" id="Phobius"/>
    </source>
</evidence>
<sequence length="257" mass="27008">MSAFPSSSRSTGKATRCLSPVPRAPAVSMAPERRSPGARRAILIVAAGVAAVTVGLVGFSVGRLSTIDNPTPLSTSAEAGFARDMQVHHLQGAELAMIIRDRTDAEDVRRLGYDIALTQQQQAGQLYGWLTEWNLSQAGPEPSMTWMTRPGRSDAGHAHTDDAATGNGSAGAHTPGDPMPGLATADQIAALTAASGVDAERQFLTLMIKHHLGAVEMAEAVQDRANNSAILGFANSVILSQEAEITLMESMLADREP</sequence>
<accession>A0A4R9BIM8</accession>
<comment type="caution">
    <text evidence="4">The sequence shown here is derived from an EMBL/GenBank/DDBJ whole genome shotgun (WGS) entry which is preliminary data.</text>
</comment>
<dbReference type="InterPro" id="IPR012347">
    <property type="entry name" value="Ferritin-like"/>
</dbReference>
<dbReference type="AlphaFoldDB" id="A0A4R9BIM8"/>
<evidence type="ECO:0000256" key="1">
    <source>
        <dbReference type="SAM" id="MobiDB-lite"/>
    </source>
</evidence>
<dbReference type="OrthoDB" id="26872at2"/>
<keyword evidence="2" id="KW-0472">Membrane</keyword>
<feature type="region of interest" description="Disordered" evidence="1">
    <location>
        <begin position="141"/>
        <end position="182"/>
    </location>
</feature>
<keyword evidence="2" id="KW-1133">Transmembrane helix</keyword>
<evidence type="ECO:0000313" key="4">
    <source>
        <dbReference type="EMBL" id="TFD85424.1"/>
    </source>
</evidence>
<dbReference type="InterPro" id="IPR005183">
    <property type="entry name" value="DUF305_CopM-like"/>
</dbReference>
<organism evidence="4 5">
    <name type="scientific">Cryobacterium lactosi</name>
    <dbReference type="NCBI Taxonomy" id="1259202"/>
    <lineage>
        <taxon>Bacteria</taxon>
        <taxon>Bacillati</taxon>
        <taxon>Actinomycetota</taxon>
        <taxon>Actinomycetes</taxon>
        <taxon>Micrococcales</taxon>
        <taxon>Microbacteriaceae</taxon>
        <taxon>Cryobacterium</taxon>
    </lineage>
</organism>
<feature type="region of interest" description="Disordered" evidence="1">
    <location>
        <begin position="1"/>
        <end position="20"/>
    </location>
</feature>
<protein>
    <submittedName>
        <fullName evidence="4">DUF305 domain-containing protein</fullName>
    </submittedName>
</protein>
<evidence type="ECO:0000259" key="3">
    <source>
        <dbReference type="Pfam" id="PF03713"/>
    </source>
</evidence>
<feature type="transmembrane region" description="Helical" evidence="2">
    <location>
        <begin position="41"/>
        <end position="62"/>
    </location>
</feature>
<feature type="compositionally biased region" description="Polar residues" evidence="1">
    <location>
        <begin position="1"/>
        <end position="13"/>
    </location>
</feature>
<dbReference type="PANTHER" id="PTHR36933:SF1">
    <property type="entry name" value="SLL0788 PROTEIN"/>
    <property type="match status" value="1"/>
</dbReference>
<reference evidence="4 5" key="1">
    <citation type="submission" date="2019-03" db="EMBL/GenBank/DDBJ databases">
        <title>Genomics of glacier-inhabiting Cryobacterium strains.</title>
        <authorList>
            <person name="Liu Q."/>
            <person name="Xin Y.-H."/>
        </authorList>
    </citation>
    <scope>NUCLEOTIDE SEQUENCE [LARGE SCALE GENOMIC DNA]</scope>
    <source>
        <strain evidence="4 5">Sr59</strain>
    </source>
</reference>
<name>A0A4R9BIM8_9MICO</name>
<dbReference type="EMBL" id="SOHM01000036">
    <property type="protein sequence ID" value="TFD85424.1"/>
    <property type="molecule type" value="Genomic_DNA"/>
</dbReference>
<dbReference type="Proteomes" id="UP000298468">
    <property type="component" value="Unassembled WGS sequence"/>
</dbReference>
<dbReference type="PANTHER" id="PTHR36933">
    <property type="entry name" value="SLL0788 PROTEIN"/>
    <property type="match status" value="1"/>
</dbReference>
<keyword evidence="2" id="KW-0812">Transmembrane</keyword>
<feature type="domain" description="DUF305" evidence="3">
    <location>
        <begin position="78"/>
        <end position="252"/>
    </location>
</feature>
<keyword evidence="5" id="KW-1185">Reference proteome</keyword>
<gene>
    <name evidence="4" type="ORF">E3T61_17875</name>
</gene>
<feature type="compositionally biased region" description="Basic and acidic residues" evidence="1">
    <location>
        <begin position="151"/>
        <end position="162"/>
    </location>
</feature>
<proteinExistence type="predicted"/>
<evidence type="ECO:0000313" key="5">
    <source>
        <dbReference type="Proteomes" id="UP000298468"/>
    </source>
</evidence>
<dbReference type="Pfam" id="PF03713">
    <property type="entry name" value="DUF305"/>
    <property type="match status" value="1"/>
</dbReference>